<sequence>MSLAPSGTPPYLFDNLEPRQQAWEHNDNVFLALDDDDEIVPDFKPAEGLVDQDVANLLSIASPAEKPQQRNGGGDEDGHGDALGEGHDDAAGGGAQVCRGAE</sequence>
<protein>
    <submittedName>
        <fullName evidence="2">Uncharacterized protein</fullName>
    </submittedName>
</protein>
<evidence type="ECO:0000256" key="1">
    <source>
        <dbReference type="SAM" id="MobiDB-lite"/>
    </source>
</evidence>
<reference evidence="2" key="1">
    <citation type="submission" date="2020-03" db="EMBL/GenBank/DDBJ databases">
        <title>Draft Genome Sequence of Cylindrodendrum hubeiense.</title>
        <authorList>
            <person name="Buettner E."/>
            <person name="Kellner H."/>
        </authorList>
    </citation>
    <scope>NUCLEOTIDE SEQUENCE</scope>
    <source>
        <strain evidence="2">IHI 201604</strain>
    </source>
</reference>
<dbReference type="Proteomes" id="UP000722485">
    <property type="component" value="Unassembled WGS sequence"/>
</dbReference>
<gene>
    <name evidence="2" type="ORF">G7Z17_g13451</name>
</gene>
<feature type="compositionally biased region" description="Basic and acidic residues" evidence="1">
    <location>
        <begin position="76"/>
        <end position="90"/>
    </location>
</feature>
<keyword evidence="3" id="KW-1185">Reference proteome</keyword>
<dbReference type="AlphaFoldDB" id="A0A9P5L887"/>
<name>A0A9P5L887_9HYPO</name>
<feature type="region of interest" description="Disordered" evidence="1">
    <location>
        <begin position="60"/>
        <end position="102"/>
    </location>
</feature>
<evidence type="ECO:0000313" key="2">
    <source>
        <dbReference type="EMBL" id="KAF7533873.1"/>
    </source>
</evidence>
<accession>A0A9P5L887</accession>
<organism evidence="2 3">
    <name type="scientific">Cylindrodendrum hubeiense</name>
    <dbReference type="NCBI Taxonomy" id="595255"/>
    <lineage>
        <taxon>Eukaryota</taxon>
        <taxon>Fungi</taxon>
        <taxon>Dikarya</taxon>
        <taxon>Ascomycota</taxon>
        <taxon>Pezizomycotina</taxon>
        <taxon>Sordariomycetes</taxon>
        <taxon>Hypocreomycetidae</taxon>
        <taxon>Hypocreales</taxon>
        <taxon>Nectriaceae</taxon>
        <taxon>Cylindrodendrum</taxon>
    </lineage>
</organism>
<dbReference type="EMBL" id="JAANBB010000803">
    <property type="protein sequence ID" value="KAF7533873.1"/>
    <property type="molecule type" value="Genomic_DNA"/>
</dbReference>
<comment type="caution">
    <text evidence="2">The sequence shown here is derived from an EMBL/GenBank/DDBJ whole genome shotgun (WGS) entry which is preliminary data.</text>
</comment>
<proteinExistence type="predicted"/>
<evidence type="ECO:0000313" key="3">
    <source>
        <dbReference type="Proteomes" id="UP000722485"/>
    </source>
</evidence>